<accession>A0A6G1JQR1</accession>
<evidence type="ECO:0000256" key="1">
    <source>
        <dbReference type="SAM" id="Phobius"/>
    </source>
</evidence>
<keyword evidence="1" id="KW-1133">Transmembrane helix</keyword>
<gene>
    <name evidence="2" type="ORF">K504DRAFT_508912</name>
</gene>
<name>A0A6G1JQR1_9PLEO</name>
<dbReference type="Proteomes" id="UP000799428">
    <property type="component" value="Unassembled WGS sequence"/>
</dbReference>
<dbReference type="EMBL" id="MU005809">
    <property type="protein sequence ID" value="KAF2702565.1"/>
    <property type="molecule type" value="Genomic_DNA"/>
</dbReference>
<keyword evidence="3" id="KW-1185">Reference proteome</keyword>
<proteinExistence type="predicted"/>
<keyword evidence="1" id="KW-0812">Transmembrane</keyword>
<evidence type="ECO:0000313" key="3">
    <source>
        <dbReference type="Proteomes" id="UP000799428"/>
    </source>
</evidence>
<feature type="transmembrane region" description="Helical" evidence="1">
    <location>
        <begin position="52"/>
        <end position="70"/>
    </location>
</feature>
<protein>
    <submittedName>
        <fullName evidence="2">Uncharacterized protein</fullName>
    </submittedName>
</protein>
<dbReference type="AlphaFoldDB" id="A0A6G1JQR1"/>
<feature type="transmembrane region" description="Helical" evidence="1">
    <location>
        <begin position="76"/>
        <end position="98"/>
    </location>
</feature>
<keyword evidence="1" id="KW-0472">Membrane</keyword>
<organism evidence="2 3">
    <name type="scientific">Pleomassaria siparia CBS 279.74</name>
    <dbReference type="NCBI Taxonomy" id="1314801"/>
    <lineage>
        <taxon>Eukaryota</taxon>
        <taxon>Fungi</taxon>
        <taxon>Dikarya</taxon>
        <taxon>Ascomycota</taxon>
        <taxon>Pezizomycotina</taxon>
        <taxon>Dothideomycetes</taxon>
        <taxon>Pleosporomycetidae</taxon>
        <taxon>Pleosporales</taxon>
        <taxon>Pleomassariaceae</taxon>
        <taxon>Pleomassaria</taxon>
    </lineage>
</organism>
<evidence type="ECO:0000313" key="2">
    <source>
        <dbReference type="EMBL" id="KAF2702565.1"/>
    </source>
</evidence>
<reference evidence="2" key="1">
    <citation type="journal article" date="2020" name="Stud. Mycol.">
        <title>101 Dothideomycetes genomes: a test case for predicting lifestyles and emergence of pathogens.</title>
        <authorList>
            <person name="Haridas S."/>
            <person name="Albert R."/>
            <person name="Binder M."/>
            <person name="Bloem J."/>
            <person name="Labutti K."/>
            <person name="Salamov A."/>
            <person name="Andreopoulos B."/>
            <person name="Baker S."/>
            <person name="Barry K."/>
            <person name="Bills G."/>
            <person name="Bluhm B."/>
            <person name="Cannon C."/>
            <person name="Castanera R."/>
            <person name="Culley D."/>
            <person name="Daum C."/>
            <person name="Ezra D."/>
            <person name="Gonzalez J."/>
            <person name="Henrissat B."/>
            <person name="Kuo A."/>
            <person name="Liang C."/>
            <person name="Lipzen A."/>
            <person name="Lutzoni F."/>
            <person name="Magnuson J."/>
            <person name="Mondo S."/>
            <person name="Nolan M."/>
            <person name="Ohm R."/>
            <person name="Pangilinan J."/>
            <person name="Park H.-J."/>
            <person name="Ramirez L."/>
            <person name="Alfaro M."/>
            <person name="Sun H."/>
            <person name="Tritt A."/>
            <person name="Yoshinaga Y."/>
            <person name="Zwiers L.-H."/>
            <person name="Turgeon B."/>
            <person name="Goodwin S."/>
            <person name="Spatafora J."/>
            <person name="Crous P."/>
            <person name="Grigoriev I."/>
        </authorList>
    </citation>
    <scope>NUCLEOTIDE SEQUENCE</scope>
    <source>
        <strain evidence="2">CBS 279.74</strain>
    </source>
</reference>
<sequence>MPVTASYRAEKLYGLTAVDVPAALDGDGTGGPDIARTTGDPRACYACKNSQAFLSFFVFSPLSFLLYLVTSLLLPLFLLSSLSTLFVLVVFCALLLVVPL</sequence>